<organism evidence="7 8">
    <name type="scientific">Malassezia sympodialis (strain ATCC 42132)</name>
    <name type="common">Atopic eczema-associated yeast</name>
    <dbReference type="NCBI Taxonomy" id="1230383"/>
    <lineage>
        <taxon>Eukaryota</taxon>
        <taxon>Fungi</taxon>
        <taxon>Dikarya</taxon>
        <taxon>Basidiomycota</taxon>
        <taxon>Ustilaginomycotina</taxon>
        <taxon>Malasseziomycetes</taxon>
        <taxon>Malasseziales</taxon>
        <taxon>Malasseziaceae</taxon>
        <taxon>Malassezia</taxon>
    </lineage>
</organism>
<evidence type="ECO:0000256" key="2">
    <source>
        <dbReference type="ARBA" id="ARBA00023034"/>
    </source>
</evidence>
<gene>
    <name evidence="7" type="ORF">MSYG_2283</name>
</gene>
<evidence type="ECO:0000256" key="5">
    <source>
        <dbReference type="SAM" id="MobiDB-lite"/>
    </source>
</evidence>
<sequence length="485" mass="55233">MDNSSESGEGDQRERVLDTGTSVNTAERSAQAQDDAGTMGVQALLEELHLQDEKALREEFMRLQDERDSLEDQYQTLLSKVSQMRTTLGERLRQDAEELDRREQQIERLTEQVGEQEATTSALQQELGIAHEESAKLASEMGQLRRELEQQETEDHTAELERLNERCKSLQEMIDAHQVETQRWESALIEERTLRQELETRQRQLLQERDEAEETRRQAQAVADQEKQVARQLQQALEELQYGQESDHQRMVDEMQQKAEAAESELENYKLRIEQMESHMDEANQAMGRCGSLEQEVKEKTLLIGKLQHEAVILNEHLTGALGRLRRDSADEQIDRRLMSNLILQFLSAPRADTRRYEILRLMASILQWNDAEREKAGLQRHSDRSSGYNILGLGGLLSFHPRQPSQSEEKSPGDESVTNLFVEFLLSEVERAKASTGATNEASSAEAQSSGEASADQTTFDLHSLSDLDRSLHYTSKSTSHSGA</sequence>
<feature type="coiled-coil region" evidence="4">
    <location>
        <begin position="53"/>
        <end position="286"/>
    </location>
</feature>
<evidence type="ECO:0000256" key="3">
    <source>
        <dbReference type="ARBA" id="ARBA00023054"/>
    </source>
</evidence>
<dbReference type="InterPro" id="IPR019459">
    <property type="entry name" value="GRAB"/>
</dbReference>
<dbReference type="Proteomes" id="UP000186303">
    <property type="component" value="Chromosome 3"/>
</dbReference>
<dbReference type="OrthoDB" id="425925at2759"/>
<dbReference type="PROSITE" id="PS50913">
    <property type="entry name" value="GRIP"/>
    <property type="match status" value="1"/>
</dbReference>
<dbReference type="EMBL" id="LT671823">
    <property type="protein sequence ID" value="SHO77941.1"/>
    <property type="molecule type" value="Genomic_DNA"/>
</dbReference>
<dbReference type="VEuPathDB" id="FungiDB:MSYG_2283"/>
<dbReference type="AlphaFoldDB" id="A0A1M8A682"/>
<dbReference type="PANTHER" id="PTHR18921:SF2">
    <property type="entry name" value="THYROID RECEPTOR-INTERACTING PROTEIN 11"/>
    <property type="match status" value="1"/>
</dbReference>
<keyword evidence="3 4" id="KW-0175">Coiled coil</keyword>
<comment type="subcellular location">
    <subcellularLocation>
        <location evidence="1">Golgi apparatus</location>
    </subcellularLocation>
</comment>
<dbReference type="Pfam" id="PF10375">
    <property type="entry name" value="GRAB"/>
    <property type="match status" value="1"/>
</dbReference>
<dbReference type="OMA" id="QAMHNWE"/>
<dbReference type="GO" id="GO:0006888">
    <property type="term" value="P:endoplasmic reticulum to Golgi vesicle-mediated transport"/>
    <property type="evidence" value="ECO:0007669"/>
    <property type="project" value="TreeGrafter"/>
</dbReference>
<dbReference type="GO" id="GO:0007030">
    <property type="term" value="P:Golgi organization"/>
    <property type="evidence" value="ECO:0007669"/>
    <property type="project" value="TreeGrafter"/>
</dbReference>
<feature type="domain" description="GRIP" evidence="6">
    <location>
        <begin position="329"/>
        <end position="380"/>
    </location>
</feature>
<name>A0A1M8A682_MALS4</name>
<dbReference type="PANTHER" id="PTHR18921">
    <property type="entry name" value="MYOSIN HEAVY CHAIN - RELATED"/>
    <property type="match status" value="1"/>
</dbReference>
<evidence type="ECO:0000259" key="6">
    <source>
        <dbReference type="PROSITE" id="PS50913"/>
    </source>
</evidence>
<dbReference type="STRING" id="1230383.A0A1M8A682"/>
<protein>
    <submittedName>
        <fullName evidence="7">Similar to S.cerevisiae protein RUD3 (Golgi matrix protein)</fullName>
    </submittedName>
</protein>
<evidence type="ECO:0000256" key="4">
    <source>
        <dbReference type="SAM" id="Coils"/>
    </source>
</evidence>
<feature type="compositionally biased region" description="Polar residues" evidence="5">
    <location>
        <begin position="19"/>
        <end position="32"/>
    </location>
</feature>
<evidence type="ECO:0000313" key="8">
    <source>
        <dbReference type="Proteomes" id="UP000186303"/>
    </source>
</evidence>
<dbReference type="GO" id="GO:0005794">
    <property type="term" value="C:Golgi apparatus"/>
    <property type="evidence" value="ECO:0007669"/>
    <property type="project" value="UniProtKB-SubCell"/>
</dbReference>
<dbReference type="InterPro" id="IPR000237">
    <property type="entry name" value="GRIP_dom"/>
</dbReference>
<dbReference type="GO" id="GO:0031267">
    <property type="term" value="F:small GTPase binding"/>
    <property type="evidence" value="ECO:0007669"/>
    <property type="project" value="TreeGrafter"/>
</dbReference>
<keyword evidence="8" id="KW-1185">Reference proteome</keyword>
<feature type="region of interest" description="Disordered" evidence="5">
    <location>
        <begin position="1"/>
        <end position="37"/>
    </location>
</feature>
<evidence type="ECO:0000256" key="1">
    <source>
        <dbReference type="ARBA" id="ARBA00004555"/>
    </source>
</evidence>
<evidence type="ECO:0000313" key="7">
    <source>
        <dbReference type="EMBL" id="SHO77941.1"/>
    </source>
</evidence>
<proteinExistence type="predicted"/>
<keyword evidence="2" id="KW-0333">Golgi apparatus</keyword>
<accession>A0A1M8A682</accession>
<reference evidence="8" key="1">
    <citation type="journal article" date="2017" name="Nucleic Acids Res.">
        <title>Proteogenomics produces comprehensive and highly accurate protein-coding gene annotation in a complete genome assembly of Malassezia sympodialis.</title>
        <authorList>
            <person name="Zhu Y."/>
            <person name="Engstroem P.G."/>
            <person name="Tellgren-Roth C."/>
            <person name="Baudo C.D."/>
            <person name="Kennell J.C."/>
            <person name="Sun S."/>
            <person name="Billmyre R.B."/>
            <person name="Schroeder M.S."/>
            <person name="Andersson A."/>
            <person name="Holm T."/>
            <person name="Sigurgeirsson B."/>
            <person name="Wu G."/>
            <person name="Sankaranarayanan S.R."/>
            <person name="Siddharthan R."/>
            <person name="Sanyal K."/>
            <person name="Lundeberg J."/>
            <person name="Nystedt B."/>
            <person name="Boekhout T."/>
            <person name="Dawson T.L. Jr."/>
            <person name="Heitman J."/>
            <person name="Scheynius A."/>
            <person name="Lehtioe J."/>
        </authorList>
    </citation>
    <scope>NUCLEOTIDE SEQUENCE [LARGE SCALE GENOMIC DNA]</scope>
    <source>
        <strain evidence="8">ATCC 42132</strain>
    </source>
</reference>
<feature type="region of interest" description="Disordered" evidence="5">
    <location>
        <begin position="434"/>
        <end position="463"/>
    </location>
</feature>
<feature type="compositionally biased region" description="Low complexity" evidence="5">
    <location>
        <begin position="442"/>
        <end position="463"/>
    </location>
</feature>